<keyword evidence="3" id="KW-1185">Reference proteome</keyword>
<dbReference type="Proteomes" id="UP001152622">
    <property type="component" value="Chromosome 4"/>
</dbReference>
<protein>
    <submittedName>
        <fullName evidence="2">Uncharacterized protein</fullName>
    </submittedName>
</protein>
<sequence>MEERTVVDSQASPSLPRRRGSHLKSAFRVTVAKPLPPPRRQRLKRTRARVRLSVATISSPSAALLPMREKLPRPPRAAVHLFAVISA</sequence>
<feature type="region of interest" description="Disordered" evidence="1">
    <location>
        <begin position="1"/>
        <end position="22"/>
    </location>
</feature>
<evidence type="ECO:0000313" key="2">
    <source>
        <dbReference type="EMBL" id="KAJ8365902.1"/>
    </source>
</evidence>
<accession>A0A9Q1FTI5</accession>
<evidence type="ECO:0000313" key="3">
    <source>
        <dbReference type="Proteomes" id="UP001152622"/>
    </source>
</evidence>
<organism evidence="2 3">
    <name type="scientific">Synaphobranchus kaupii</name>
    <name type="common">Kaup's arrowtooth eel</name>
    <dbReference type="NCBI Taxonomy" id="118154"/>
    <lineage>
        <taxon>Eukaryota</taxon>
        <taxon>Metazoa</taxon>
        <taxon>Chordata</taxon>
        <taxon>Craniata</taxon>
        <taxon>Vertebrata</taxon>
        <taxon>Euteleostomi</taxon>
        <taxon>Actinopterygii</taxon>
        <taxon>Neopterygii</taxon>
        <taxon>Teleostei</taxon>
        <taxon>Anguilliformes</taxon>
        <taxon>Synaphobranchidae</taxon>
        <taxon>Synaphobranchus</taxon>
    </lineage>
</organism>
<proteinExistence type="predicted"/>
<evidence type="ECO:0000256" key="1">
    <source>
        <dbReference type="SAM" id="MobiDB-lite"/>
    </source>
</evidence>
<dbReference type="EMBL" id="JAINUF010000004">
    <property type="protein sequence ID" value="KAJ8365902.1"/>
    <property type="molecule type" value="Genomic_DNA"/>
</dbReference>
<gene>
    <name evidence="2" type="ORF">SKAU_G00147330</name>
</gene>
<name>A0A9Q1FTI5_SYNKA</name>
<dbReference type="AlphaFoldDB" id="A0A9Q1FTI5"/>
<comment type="caution">
    <text evidence="2">The sequence shown here is derived from an EMBL/GenBank/DDBJ whole genome shotgun (WGS) entry which is preliminary data.</text>
</comment>
<reference evidence="2" key="1">
    <citation type="journal article" date="2023" name="Science">
        <title>Genome structures resolve the early diversification of teleost fishes.</title>
        <authorList>
            <person name="Parey E."/>
            <person name="Louis A."/>
            <person name="Montfort J."/>
            <person name="Bouchez O."/>
            <person name="Roques C."/>
            <person name="Iampietro C."/>
            <person name="Lluch J."/>
            <person name="Castinel A."/>
            <person name="Donnadieu C."/>
            <person name="Desvignes T."/>
            <person name="Floi Bucao C."/>
            <person name="Jouanno E."/>
            <person name="Wen M."/>
            <person name="Mejri S."/>
            <person name="Dirks R."/>
            <person name="Jansen H."/>
            <person name="Henkel C."/>
            <person name="Chen W.J."/>
            <person name="Zahm M."/>
            <person name="Cabau C."/>
            <person name="Klopp C."/>
            <person name="Thompson A.W."/>
            <person name="Robinson-Rechavi M."/>
            <person name="Braasch I."/>
            <person name="Lecointre G."/>
            <person name="Bobe J."/>
            <person name="Postlethwait J.H."/>
            <person name="Berthelot C."/>
            <person name="Roest Crollius H."/>
            <person name="Guiguen Y."/>
        </authorList>
    </citation>
    <scope>NUCLEOTIDE SEQUENCE</scope>
    <source>
        <strain evidence="2">WJC10195</strain>
    </source>
</reference>